<evidence type="ECO:0008006" key="8">
    <source>
        <dbReference type="Google" id="ProtNLM"/>
    </source>
</evidence>
<dbReference type="GO" id="GO:0005524">
    <property type="term" value="F:ATP binding"/>
    <property type="evidence" value="ECO:0007669"/>
    <property type="project" value="UniProtKB-KW"/>
</dbReference>
<dbReference type="Gene3D" id="3.30.420.40">
    <property type="match status" value="2"/>
</dbReference>
<accession>A0A9W6UXS3</accession>
<dbReference type="RefSeq" id="WP_106258985.1">
    <property type="nucleotide sequence ID" value="NZ_BSRZ01000014.1"/>
</dbReference>
<keyword evidence="3" id="KW-0547">Nucleotide-binding</keyword>
<protein>
    <recommendedName>
        <fullName evidence="8">Rod shape-determining protein</fullName>
    </recommendedName>
</protein>
<proteinExistence type="predicted"/>
<evidence type="ECO:0000313" key="7">
    <source>
        <dbReference type="Proteomes" id="UP001165124"/>
    </source>
</evidence>
<organism evidence="6 7">
    <name type="scientific">Actinomadura rubrobrunea</name>
    <dbReference type="NCBI Taxonomy" id="115335"/>
    <lineage>
        <taxon>Bacteria</taxon>
        <taxon>Bacillati</taxon>
        <taxon>Actinomycetota</taxon>
        <taxon>Actinomycetes</taxon>
        <taxon>Streptosporangiales</taxon>
        <taxon>Thermomonosporaceae</taxon>
        <taxon>Actinomadura</taxon>
    </lineage>
</organism>
<keyword evidence="2" id="KW-0963">Cytoplasm</keyword>
<keyword evidence="7" id="KW-1185">Reference proteome</keyword>
<evidence type="ECO:0000256" key="5">
    <source>
        <dbReference type="SAM" id="MobiDB-lite"/>
    </source>
</evidence>
<name>A0A9W6UXS3_9ACTN</name>
<comment type="caution">
    <text evidence="6">The sequence shown here is derived from an EMBL/GenBank/DDBJ whole genome shotgun (WGS) entry which is preliminary data.</text>
</comment>
<keyword evidence="4" id="KW-0067">ATP-binding</keyword>
<dbReference type="PANTHER" id="PTHR42749">
    <property type="entry name" value="CELL SHAPE-DETERMINING PROTEIN MREB"/>
    <property type="match status" value="1"/>
</dbReference>
<evidence type="ECO:0000313" key="6">
    <source>
        <dbReference type="EMBL" id="GLW66438.1"/>
    </source>
</evidence>
<evidence type="ECO:0000256" key="3">
    <source>
        <dbReference type="ARBA" id="ARBA00022741"/>
    </source>
</evidence>
<feature type="region of interest" description="Disordered" evidence="5">
    <location>
        <begin position="1"/>
        <end position="23"/>
    </location>
</feature>
<dbReference type="EMBL" id="BSRZ01000014">
    <property type="protein sequence ID" value="GLW66438.1"/>
    <property type="molecule type" value="Genomic_DNA"/>
</dbReference>
<dbReference type="Proteomes" id="UP001165124">
    <property type="component" value="Unassembled WGS sequence"/>
</dbReference>
<evidence type="ECO:0000256" key="4">
    <source>
        <dbReference type="ARBA" id="ARBA00022840"/>
    </source>
</evidence>
<dbReference type="PANTHER" id="PTHR42749:SF1">
    <property type="entry name" value="CELL SHAPE-DETERMINING PROTEIN MREB"/>
    <property type="match status" value="1"/>
</dbReference>
<reference evidence="6" key="1">
    <citation type="submission" date="2023-02" db="EMBL/GenBank/DDBJ databases">
        <title>Actinomadura rubrobrunea NBRC 14622.</title>
        <authorList>
            <person name="Ichikawa N."/>
            <person name="Sato H."/>
            <person name="Tonouchi N."/>
        </authorList>
    </citation>
    <scope>NUCLEOTIDE SEQUENCE</scope>
    <source>
        <strain evidence="6">NBRC 14622</strain>
    </source>
</reference>
<sequence>MPFVPPPATGSPSDARPSPRVGPRAAIDLGSSRVRASVPAHEVMIDRPSAVHALRPRADEYADEYAGADVPPERHPIRHGMVVDLPGCARLARLTLADVCALPAPREVLLASPVGATDMDVRRAVAAVRAAAACPVRVLEAPLAAALGAGWAVTDPQPRLVADIGAGIVEMAVIIEGRLSHARSIQYVAERRPGPCEGGLPDHVRLQLVGELHQMVKDLPPRLRAQARPRGVLLTGGGALPPSLPGWLAARVGLSVTVAPDPARATIRGLARLCLAPAALRALVAPIVYGLSDSIDATEVADAASGT</sequence>
<dbReference type="GO" id="GO:0005737">
    <property type="term" value="C:cytoplasm"/>
    <property type="evidence" value="ECO:0007669"/>
    <property type="project" value="UniProtKB-SubCell"/>
</dbReference>
<dbReference type="SUPFAM" id="SSF53067">
    <property type="entry name" value="Actin-like ATPase domain"/>
    <property type="match status" value="1"/>
</dbReference>
<dbReference type="InterPro" id="IPR043129">
    <property type="entry name" value="ATPase_NBD"/>
</dbReference>
<gene>
    <name evidence="6" type="ORF">Arub01_46820</name>
</gene>
<dbReference type="AlphaFoldDB" id="A0A9W6UXS3"/>
<evidence type="ECO:0000256" key="1">
    <source>
        <dbReference type="ARBA" id="ARBA00004496"/>
    </source>
</evidence>
<dbReference type="InterPro" id="IPR056546">
    <property type="entry name" value="MreB_MamK-like"/>
</dbReference>
<evidence type="ECO:0000256" key="2">
    <source>
        <dbReference type="ARBA" id="ARBA00022490"/>
    </source>
</evidence>
<comment type="subcellular location">
    <subcellularLocation>
        <location evidence="1">Cytoplasm</location>
    </subcellularLocation>
</comment>
<dbReference type="Pfam" id="PF06723">
    <property type="entry name" value="MreB_Mbl"/>
    <property type="match status" value="2"/>
</dbReference>